<dbReference type="InterPro" id="IPR031705">
    <property type="entry name" value="Glyco_hydro_36_C"/>
</dbReference>
<dbReference type="InterPro" id="IPR050985">
    <property type="entry name" value="Alpha-glycosidase_related"/>
</dbReference>
<evidence type="ECO:0000259" key="5">
    <source>
        <dbReference type="Pfam" id="PF16874"/>
    </source>
</evidence>
<feature type="domain" description="Glycosyl hydrolase family 36 C-terminal" evidence="5">
    <location>
        <begin position="652"/>
        <end position="741"/>
    </location>
</feature>
<dbReference type="PRINTS" id="PR00743">
    <property type="entry name" value="GLHYDRLASE36"/>
</dbReference>
<dbReference type="EC" id="3.2.1.22" evidence="2"/>
<evidence type="ECO:0000256" key="2">
    <source>
        <dbReference type="ARBA" id="ARBA00012755"/>
    </source>
</evidence>
<dbReference type="FunFam" id="3.20.20.70:FF:000118">
    <property type="entry name" value="Alpha-galactosidase"/>
    <property type="match status" value="1"/>
</dbReference>
<dbReference type="GO" id="GO:0004557">
    <property type="term" value="F:alpha-galactosidase activity"/>
    <property type="evidence" value="ECO:0007669"/>
    <property type="project" value="UniProtKB-EC"/>
</dbReference>
<evidence type="ECO:0000313" key="7">
    <source>
        <dbReference type="EMBL" id="KXK61685.1"/>
    </source>
</evidence>
<dbReference type="InterPro" id="IPR013785">
    <property type="entry name" value="Aldolase_TIM"/>
</dbReference>
<keyword evidence="4" id="KW-0326">Glycosidase</keyword>
<evidence type="ECO:0000313" key="8">
    <source>
        <dbReference type="Proteomes" id="UP000070620"/>
    </source>
</evidence>
<reference evidence="7 8" key="1">
    <citation type="submission" date="2016-01" db="EMBL/GenBank/DDBJ databases">
        <title>Whole genome sequence and analysis of Micromonospora rosaria DSM 803, which can produce antibacterial substance rosamicin.</title>
        <authorList>
            <person name="Yang H."/>
            <person name="He X."/>
            <person name="Zhu D."/>
        </authorList>
    </citation>
    <scope>NUCLEOTIDE SEQUENCE [LARGE SCALE GENOMIC DNA]</scope>
    <source>
        <strain evidence="7 8">DSM 803</strain>
    </source>
</reference>
<proteinExistence type="predicted"/>
<sequence>MLYRIWCTEDVVSLVSLDQDGRLWALNTRDCTYVIGIEIDHATGEALVLQKYWGPILPPQAALEAAAMSAGPGNSSGAGRHVTSFSRPVEVEELLPVDGGLRWGLPTLQVAVDQVRSLELRLVGVSATSGDGADQLDIALEDHTFPIDVVLHARPYADSNAIARWVTVRHRAGGDAAVEVSRLDSGSWFIPDAEDYRYRAVCGAWAEESQLQQGRLPVGELTFTSRQGITGHHANPWIMIDAGDAGEEHGAVWSVALAWSGSWRMTTTRRPEGATAVTAGFGHDGLRWPLPAGAELVTPTVLGLYSAHGFGGVSRGWHDHIRRHILPAGDEDRPVLYNSWEATGFAVTEPEQLSLARRAATLGVELFVVDDGWFGRRDDEHSSLGDWWPHRERFPDGLQGLFDGVRALGMKAGLWVEPEGVSPDSDLYRAHPDWTLHLDNRRRDRKRHQLVLNFARTDVRDWALGWLDRLVTDLRLDYLKWDMNRPFTQAGWPGGRQGQDRVWIDHTRHVYQVMAQLRARHPGLRIESCAGGGGRLDLGILHHIDQAWLSDNTDPIDRQTTQHGVSQLYPANVMSAWVTDSPNANVGRSTPLRYRFHVAMAGVLGIGVDLARWSAAELDEARALIAQYKEVRRTIQHGRQYRLGGRPGVERSALQYVLDDQVVVLVYNPHGNAKSGRRWLRLTALDPDARYEVVDGGDTDGVPGRLAAGSRWQGRTLMAVGIRPTAWEPIGADHRSDLIVLRIREQGCRVAGRPCRPSSMSL</sequence>
<organism evidence="7 8">
    <name type="scientific">Micromonospora rosaria</name>
    <dbReference type="NCBI Taxonomy" id="47874"/>
    <lineage>
        <taxon>Bacteria</taxon>
        <taxon>Bacillati</taxon>
        <taxon>Actinomycetota</taxon>
        <taxon>Actinomycetes</taxon>
        <taxon>Micromonosporales</taxon>
        <taxon>Micromonosporaceae</taxon>
        <taxon>Micromonospora</taxon>
    </lineage>
</organism>
<dbReference type="PANTHER" id="PTHR43053">
    <property type="entry name" value="GLYCOSIDASE FAMILY 31"/>
    <property type="match status" value="1"/>
</dbReference>
<dbReference type="Pfam" id="PF16874">
    <property type="entry name" value="Glyco_hydro_36C"/>
    <property type="match status" value="1"/>
</dbReference>
<dbReference type="InterPro" id="IPR038417">
    <property type="entry name" value="Alpga-gal_N_sf"/>
</dbReference>
<dbReference type="InterPro" id="IPR031704">
    <property type="entry name" value="Glyco_hydro_36_N"/>
</dbReference>
<keyword evidence="8" id="KW-1185">Reference proteome</keyword>
<feature type="domain" description="Glycosyl hydrolase family 36 N-terminal" evidence="6">
    <location>
        <begin position="49"/>
        <end position="290"/>
    </location>
</feature>
<dbReference type="Gene3D" id="2.70.98.60">
    <property type="entry name" value="alpha-galactosidase from lactobacil brevis"/>
    <property type="match status" value="1"/>
</dbReference>
<keyword evidence="3" id="KW-0378">Hydrolase</keyword>
<gene>
    <name evidence="7" type="ORF">AWW66_12265</name>
</gene>
<dbReference type="InterPro" id="IPR013780">
    <property type="entry name" value="Glyco_hydro_b"/>
</dbReference>
<evidence type="ECO:0000259" key="6">
    <source>
        <dbReference type="Pfam" id="PF16875"/>
    </source>
</evidence>
<name>A0A136PTJ1_9ACTN</name>
<dbReference type="PROSITE" id="PS00512">
    <property type="entry name" value="ALPHA_GALACTOSIDASE"/>
    <property type="match status" value="1"/>
</dbReference>
<dbReference type="Pfam" id="PF16875">
    <property type="entry name" value="Glyco_hydro_36N"/>
    <property type="match status" value="1"/>
</dbReference>
<comment type="caution">
    <text evidence="7">The sequence shown here is derived from an EMBL/GenBank/DDBJ whole genome shotgun (WGS) entry which is preliminary data.</text>
</comment>
<dbReference type="Proteomes" id="UP000070620">
    <property type="component" value="Unassembled WGS sequence"/>
</dbReference>
<evidence type="ECO:0000256" key="4">
    <source>
        <dbReference type="ARBA" id="ARBA00023295"/>
    </source>
</evidence>
<dbReference type="CDD" id="cd14791">
    <property type="entry name" value="GH36"/>
    <property type="match status" value="1"/>
</dbReference>
<dbReference type="InterPro" id="IPR002252">
    <property type="entry name" value="Glyco_hydro_36"/>
</dbReference>
<dbReference type="Gene3D" id="2.60.40.1180">
    <property type="entry name" value="Golgi alpha-mannosidase II"/>
    <property type="match status" value="1"/>
</dbReference>
<dbReference type="InterPro" id="IPR017853">
    <property type="entry name" value="GH"/>
</dbReference>
<protein>
    <recommendedName>
        <fullName evidence="2">alpha-galactosidase</fullName>
        <ecNumber evidence="2">3.2.1.22</ecNumber>
    </recommendedName>
</protein>
<dbReference type="PANTHER" id="PTHR43053:SF3">
    <property type="entry name" value="ALPHA-GALACTOSIDASE C-RELATED"/>
    <property type="match status" value="1"/>
</dbReference>
<dbReference type="Pfam" id="PF02065">
    <property type="entry name" value="Melibiase"/>
    <property type="match status" value="1"/>
</dbReference>
<dbReference type="AlphaFoldDB" id="A0A136PTJ1"/>
<dbReference type="GO" id="GO:0016052">
    <property type="term" value="P:carbohydrate catabolic process"/>
    <property type="evidence" value="ECO:0007669"/>
    <property type="project" value="InterPro"/>
</dbReference>
<accession>A0A136PTJ1</accession>
<evidence type="ECO:0000256" key="3">
    <source>
        <dbReference type="ARBA" id="ARBA00022801"/>
    </source>
</evidence>
<dbReference type="InterPro" id="IPR000111">
    <property type="entry name" value="Glyco_hydro_27/36_CS"/>
</dbReference>
<dbReference type="Gene3D" id="3.20.20.70">
    <property type="entry name" value="Aldolase class I"/>
    <property type="match status" value="1"/>
</dbReference>
<comment type="catalytic activity">
    <reaction evidence="1">
        <text>Hydrolysis of terminal, non-reducing alpha-D-galactose residues in alpha-D-galactosides, including galactose oligosaccharides, galactomannans and galactolipids.</text>
        <dbReference type="EC" id="3.2.1.22"/>
    </reaction>
</comment>
<dbReference type="EMBL" id="LRQV01000035">
    <property type="protein sequence ID" value="KXK61685.1"/>
    <property type="molecule type" value="Genomic_DNA"/>
</dbReference>
<evidence type="ECO:0000256" key="1">
    <source>
        <dbReference type="ARBA" id="ARBA00001255"/>
    </source>
</evidence>
<dbReference type="SUPFAM" id="SSF51445">
    <property type="entry name" value="(Trans)glycosidases"/>
    <property type="match status" value="1"/>
</dbReference>